<comment type="caution">
    <text evidence="1">The sequence shown here is derived from an EMBL/GenBank/DDBJ whole genome shotgun (WGS) entry which is preliminary data.</text>
</comment>
<evidence type="ECO:0000313" key="2">
    <source>
        <dbReference type="Proteomes" id="UP000486602"/>
    </source>
</evidence>
<proteinExistence type="predicted"/>
<dbReference type="RefSeq" id="WP_163284884.1">
    <property type="nucleotide sequence ID" value="NZ_JAAGVY010000012.1"/>
</dbReference>
<gene>
    <name evidence="1" type="ORF">G3O08_08540</name>
</gene>
<protein>
    <submittedName>
        <fullName evidence="1">Uncharacterized protein</fullName>
    </submittedName>
</protein>
<organism evidence="1 2">
    <name type="scientific">Cryomorpha ignava</name>
    <dbReference type="NCBI Taxonomy" id="101383"/>
    <lineage>
        <taxon>Bacteria</taxon>
        <taxon>Pseudomonadati</taxon>
        <taxon>Bacteroidota</taxon>
        <taxon>Flavobacteriia</taxon>
        <taxon>Flavobacteriales</taxon>
        <taxon>Cryomorphaceae</taxon>
        <taxon>Cryomorpha</taxon>
    </lineage>
</organism>
<sequence>MLHLTGSEFVLNIIRFAAAKLQRQIIDKFSKVFSTIAETSISQESINEVVTGC</sequence>
<accession>A0A7K3WPI1</accession>
<name>A0A7K3WPI1_9FLAO</name>
<reference evidence="1 2" key="1">
    <citation type="submission" date="2020-02" db="EMBL/GenBank/DDBJ databases">
        <title>Out from the shadows clarifying the taxonomy of the family Cryomorphaceae and related taxa by utilizing the GTDB taxonomic framework.</title>
        <authorList>
            <person name="Bowman J.P."/>
        </authorList>
    </citation>
    <scope>NUCLEOTIDE SEQUENCE [LARGE SCALE GENOMIC DNA]</scope>
    <source>
        <strain evidence="1 2">QSSC 1-22</strain>
    </source>
</reference>
<dbReference type="EMBL" id="JAAGVY010000012">
    <property type="protein sequence ID" value="NEN23547.1"/>
    <property type="molecule type" value="Genomic_DNA"/>
</dbReference>
<dbReference type="Proteomes" id="UP000486602">
    <property type="component" value="Unassembled WGS sequence"/>
</dbReference>
<dbReference type="AlphaFoldDB" id="A0A7K3WPI1"/>
<keyword evidence="2" id="KW-1185">Reference proteome</keyword>
<evidence type="ECO:0000313" key="1">
    <source>
        <dbReference type="EMBL" id="NEN23547.1"/>
    </source>
</evidence>